<dbReference type="InterPro" id="IPR027417">
    <property type="entry name" value="P-loop_NTPase"/>
</dbReference>
<accession>A0A1I3UQ36</accession>
<gene>
    <name evidence="2" type="ORF">SAMN04487893_1197</name>
</gene>
<evidence type="ECO:0000313" key="3">
    <source>
        <dbReference type="Proteomes" id="UP000243887"/>
    </source>
</evidence>
<dbReference type="InterPro" id="IPR038726">
    <property type="entry name" value="PDDEXK_AddAB-type"/>
</dbReference>
<dbReference type="RefSeq" id="WP_090681184.1">
    <property type="nucleotide sequence ID" value="NZ_FORU01000019.1"/>
</dbReference>
<proteinExistence type="predicted"/>
<dbReference type="InterPro" id="IPR011335">
    <property type="entry name" value="Restrct_endonuc-II-like"/>
</dbReference>
<evidence type="ECO:0000313" key="2">
    <source>
        <dbReference type="EMBL" id="SFJ84883.1"/>
    </source>
</evidence>
<protein>
    <submittedName>
        <fullName evidence="2">PD-(D/E)XK nuclease superfamily protein</fullName>
    </submittedName>
</protein>
<dbReference type="Pfam" id="PF12705">
    <property type="entry name" value="PDDEXK_1"/>
    <property type="match status" value="1"/>
</dbReference>
<dbReference type="InterPro" id="IPR011604">
    <property type="entry name" value="PDDEXK-like_dom_sf"/>
</dbReference>
<dbReference type="Gene3D" id="3.90.320.10">
    <property type="match status" value="1"/>
</dbReference>
<dbReference type="EMBL" id="FORU01000019">
    <property type="protein sequence ID" value="SFJ84883.1"/>
    <property type="molecule type" value="Genomic_DNA"/>
</dbReference>
<dbReference type="AlphaFoldDB" id="A0A1I3UQ36"/>
<dbReference type="SUPFAM" id="SSF52540">
    <property type="entry name" value="P-loop containing nucleoside triphosphate hydrolases"/>
    <property type="match status" value="1"/>
</dbReference>
<dbReference type="OrthoDB" id="9762792at2"/>
<evidence type="ECO:0000259" key="1">
    <source>
        <dbReference type="Pfam" id="PF12705"/>
    </source>
</evidence>
<keyword evidence="3" id="KW-1185">Reference proteome</keyword>
<dbReference type="STRING" id="1150112.SAMN04487893_1197"/>
<feature type="domain" description="PD-(D/E)XK endonuclease-like" evidence="1">
    <location>
        <begin position="651"/>
        <end position="912"/>
    </location>
</feature>
<sequence length="919" mass="106490">MNTNTFLSRLAVQIKADFPEDLDGLTIVLPNKRAKVFLLEHLKSQYDRPVFAPVIISVEDLIQEVSEIRAIDSVELLFEFFNIYRTIVEPSKQQDFDHFANWAKMLLQDFNEIDRYLLDPNHVFSYLKDIEDIKHWSLDLEKRTQLIENYLEFWNMMPVYYDALYSYLKDKKIGYQGLIYREAVARHNEFIKKSKDSSYYFAGFNALNAAEEVIFQSFLEQGVGKVFWDIDEAFLNDPYHDAGLFLRRIKKSWKYYKTNRFEWIIDEFRKPKNIHIIQTPKTVGQAKIVGQLVNSIALENGSLDRTAVVLGEEQVLMPILYSLPDSVSSLNITMGYDGKSNPVQIFLNKLFKLHLNALKRNQKSSVFYYKEVLDVLTNPVVAPYINGEKIVNEINSKNLTFFGFERFESLGLSSNSLRSMLFASWDRSPLEVLNLLLEIVLELKSQLGNDSEEEKLSKTFLYSSFQLLNRLKSYCEKYDVVESLDTLYAIYKQIMDLAAVSFEGEPLQGLQIMGVLESRVLDFENVIITSVNEGKFPSGKSQNSFIPYDVKRELGLPTYKEKDAIYSYHFYHLLLRAKNIYLLYNSQSEGLDAGERSRFLTQLEIERSKNHSLKHETYSAYLPEKAYEPIEVSKSELLNKRLKVVASEKGFSPSSLSTFLRNPIQFYMQRLLGIREVDEVEESVALNTLGTIIHQALENLYLPYVGKNLVLMDVEQMQKKANVEVERQFELEYNSDKDKLGKNLLAFEVAKRHVFHFLEQEKNSLKDGDDVRIIALETGLSYVLEHKDLPYPVRLTGFVDRIEERDGVIRVIDYKTGKVESRQVRLTDWEGMALELKNDKAIQLLCYALMYFDSCADKPLEAGIYSFKNRREGFLFFGVKNGSSVDTLITKEVLEDFKDELAGLLKQILNPEESFLETL</sequence>
<name>A0A1I3UQ36_9FLAO</name>
<reference evidence="3" key="1">
    <citation type="submission" date="2016-10" db="EMBL/GenBank/DDBJ databases">
        <authorList>
            <person name="Varghese N."/>
            <person name="Submissions S."/>
        </authorList>
    </citation>
    <scope>NUCLEOTIDE SEQUENCE [LARGE SCALE GENOMIC DNA]</scope>
    <source>
        <strain evidence="3">DSM 26542</strain>
    </source>
</reference>
<dbReference type="SUPFAM" id="SSF52980">
    <property type="entry name" value="Restriction endonuclease-like"/>
    <property type="match status" value="1"/>
</dbReference>
<organism evidence="2 3">
    <name type="scientific">Myroides guanonis</name>
    <dbReference type="NCBI Taxonomy" id="1150112"/>
    <lineage>
        <taxon>Bacteria</taxon>
        <taxon>Pseudomonadati</taxon>
        <taxon>Bacteroidota</taxon>
        <taxon>Flavobacteriia</taxon>
        <taxon>Flavobacteriales</taxon>
        <taxon>Flavobacteriaceae</taxon>
        <taxon>Myroides</taxon>
    </lineage>
</organism>
<dbReference type="Proteomes" id="UP000243887">
    <property type="component" value="Unassembled WGS sequence"/>
</dbReference>
<dbReference type="Gene3D" id="3.40.50.300">
    <property type="entry name" value="P-loop containing nucleotide triphosphate hydrolases"/>
    <property type="match status" value="1"/>
</dbReference>